<dbReference type="Proteomes" id="UP001590951">
    <property type="component" value="Unassembled WGS sequence"/>
</dbReference>
<dbReference type="PANTHER" id="PTHR42085">
    <property type="entry name" value="F-BOX DOMAIN-CONTAINING PROTEIN"/>
    <property type="match status" value="1"/>
</dbReference>
<accession>A0ABR4BBT6</accession>
<dbReference type="EMBL" id="JBHFEH010000012">
    <property type="protein sequence ID" value="KAL2055316.1"/>
    <property type="molecule type" value="Genomic_DNA"/>
</dbReference>
<name>A0ABR4BBT6_9LECA</name>
<evidence type="ECO:0000313" key="1">
    <source>
        <dbReference type="EMBL" id="KAL2055316.1"/>
    </source>
</evidence>
<sequence length="568" mass="66382">MLKQSRLDSYLNLPQHRRRTKPGLPDLPPNIRFRIYFYRNLIRDGHIHLNVKELEEDTSYKPRPMWVCRCYLCKEGHIRYKDWSCLSPPLLPLLLVCRTLYYDVCNIIYTRNHFVISRISPGGLIGVFNLGATALGSLTSLTISLNERKASCQDKGYGGCFYDCEKCVEYMRDTTPKLLGCVSRYDKSIIREWSNLCEHIARFITPSRLRLCLVCDVADFETAQRITQPMLNLPILLACSIRLSTNSNPALRSLAKTTACRLTGRSRSPSSSPLLPRLPYEIQAQILQFTDLVAPYDLQWAPERGLICRSRTPNQIITSHCKRGQRATNPCELCFGIHKPCSETKPRPEQGALHSECWCWRFPSEFFLVNREYRRLATLTFYSFNHFYVMPYSDKTHPPREVWKCPPFVRQLPLDAIPYLRSLQFVIPDLDDWLKPDTQPARDWAEGMDILAQHATLSRLRVTIDESLSRENQNQYMSIQEGRETDEMAWQRDQRIVEPLLKLQGLKDVYVYLDHPMYIQGARSVRMEREKVLERRVMAPEYDSARRGKYASRSRFFDYYFNEGYYLA</sequence>
<dbReference type="InterPro" id="IPR038883">
    <property type="entry name" value="AN11006-like"/>
</dbReference>
<proteinExistence type="predicted"/>
<keyword evidence="2" id="KW-1185">Reference proteome</keyword>
<dbReference type="PANTHER" id="PTHR42085:SF2">
    <property type="entry name" value="F-BOX DOMAIN-CONTAINING PROTEIN"/>
    <property type="match status" value="1"/>
</dbReference>
<protein>
    <submittedName>
        <fullName evidence="1">Uncharacterized protein</fullName>
    </submittedName>
</protein>
<evidence type="ECO:0000313" key="2">
    <source>
        <dbReference type="Proteomes" id="UP001590951"/>
    </source>
</evidence>
<organism evidence="1 2">
    <name type="scientific">Lepraria finkii</name>
    <dbReference type="NCBI Taxonomy" id="1340010"/>
    <lineage>
        <taxon>Eukaryota</taxon>
        <taxon>Fungi</taxon>
        <taxon>Dikarya</taxon>
        <taxon>Ascomycota</taxon>
        <taxon>Pezizomycotina</taxon>
        <taxon>Lecanoromycetes</taxon>
        <taxon>OSLEUM clade</taxon>
        <taxon>Lecanoromycetidae</taxon>
        <taxon>Lecanorales</taxon>
        <taxon>Lecanorineae</taxon>
        <taxon>Stereocaulaceae</taxon>
        <taxon>Lepraria</taxon>
    </lineage>
</organism>
<comment type="caution">
    <text evidence="1">The sequence shown here is derived from an EMBL/GenBank/DDBJ whole genome shotgun (WGS) entry which is preliminary data.</text>
</comment>
<reference evidence="1 2" key="1">
    <citation type="submission" date="2024-09" db="EMBL/GenBank/DDBJ databases">
        <title>Rethinking Asexuality: The Enigmatic Case of Functional Sexual Genes in Lepraria (Stereocaulaceae).</title>
        <authorList>
            <person name="Doellman M."/>
            <person name="Sun Y."/>
            <person name="Barcenas-Pena A."/>
            <person name="Lumbsch H.T."/>
            <person name="Grewe F."/>
        </authorList>
    </citation>
    <scope>NUCLEOTIDE SEQUENCE [LARGE SCALE GENOMIC DNA]</scope>
    <source>
        <strain evidence="1 2">Grewe 0041</strain>
    </source>
</reference>
<gene>
    <name evidence="1" type="ORF">ABVK25_004654</name>
</gene>